<proteinExistence type="predicted"/>
<organism evidence="1 2">
    <name type="scientific">Prorocentrum cordatum</name>
    <dbReference type="NCBI Taxonomy" id="2364126"/>
    <lineage>
        <taxon>Eukaryota</taxon>
        <taxon>Sar</taxon>
        <taxon>Alveolata</taxon>
        <taxon>Dinophyceae</taxon>
        <taxon>Prorocentrales</taxon>
        <taxon>Prorocentraceae</taxon>
        <taxon>Prorocentrum</taxon>
    </lineage>
</organism>
<dbReference type="EMBL" id="CAUYUJ010003990">
    <property type="protein sequence ID" value="CAK0807700.1"/>
    <property type="molecule type" value="Genomic_DNA"/>
</dbReference>
<sequence length="52" mass="5531">VAAGKKATASSVRRWKRQLAAGALNAGQRSIVEKVADRVLAQEFSPPARGQK</sequence>
<feature type="non-terminal residue" evidence="1">
    <location>
        <position position="52"/>
    </location>
</feature>
<name>A0ABN9QRR5_9DINO</name>
<reference evidence="1" key="1">
    <citation type="submission" date="2023-10" db="EMBL/GenBank/DDBJ databases">
        <authorList>
            <person name="Chen Y."/>
            <person name="Shah S."/>
            <person name="Dougan E. K."/>
            <person name="Thang M."/>
            <person name="Chan C."/>
        </authorList>
    </citation>
    <scope>NUCLEOTIDE SEQUENCE [LARGE SCALE GENOMIC DNA]</scope>
</reference>
<feature type="non-terminal residue" evidence="1">
    <location>
        <position position="1"/>
    </location>
</feature>
<accession>A0ABN9QRR5</accession>
<evidence type="ECO:0000313" key="2">
    <source>
        <dbReference type="Proteomes" id="UP001189429"/>
    </source>
</evidence>
<dbReference type="Proteomes" id="UP001189429">
    <property type="component" value="Unassembled WGS sequence"/>
</dbReference>
<keyword evidence="2" id="KW-1185">Reference proteome</keyword>
<evidence type="ECO:0000313" key="1">
    <source>
        <dbReference type="EMBL" id="CAK0807700.1"/>
    </source>
</evidence>
<protein>
    <submittedName>
        <fullName evidence="1">Uncharacterized protein</fullName>
    </submittedName>
</protein>
<comment type="caution">
    <text evidence="1">The sequence shown here is derived from an EMBL/GenBank/DDBJ whole genome shotgun (WGS) entry which is preliminary data.</text>
</comment>
<gene>
    <name evidence="1" type="ORF">PCOR1329_LOCUS13493</name>
</gene>